<organism evidence="1 2">
    <name type="scientific">Mikania micrantha</name>
    <name type="common">bitter vine</name>
    <dbReference type="NCBI Taxonomy" id="192012"/>
    <lineage>
        <taxon>Eukaryota</taxon>
        <taxon>Viridiplantae</taxon>
        <taxon>Streptophyta</taxon>
        <taxon>Embryophyta</taxon>
        <taxon>Tracheophyta</taxon>
        <taxon>Spermatophyta</taxon>
        <taxon>Magnoliopsida</taxon>
        <taxon>eudicotyledons</taxon>
        <taxon>Gunneridae</taxon>
        <taxon>Pentapetalae</taxon>
        <taxon>asterids</taxon>
        <taxon>campanulids</taxon>
        <taxon>Asterales</taxon>
        <taxon>Asteraceae</taxon>
        <taxon>Asteroideae</taxon>
        <taxon>Heliantheae alliance</taxon>
        <taxon>Eupatorieae</taxon>
        <taxon>Mikania</taxon>
    </lineage>
</organism>
<dbReference type="OrthoDB" id="1939135at2759"/>
<dbReference type="PANTHER" id="PTHR46148:SF59">
    <property type="entry name" value="NUCLEOTIDYLTRANSFERASE, RIBONUCLEASE H"/>
    <property type="match status" value="1"/>
</dbReference>
<dbReference type="Proteomes" id="UP000326396">
    <property type="component" value="Linkage Group LG14"/>
</dbReference>
<sequence>MKETDKMDKLARDSNFHHLRSRQQIHLTSMASPTRCIGWGPRHVKGLTLERNCKIQKCGKLNSWHIGHLKSLQRLDLLRTNSNYHRNSVGCTTHSMYQISKNVCPMKTLVISLEEIQIDNKLHFIEEPVEIMDREAKRLKQSRIPIVKVRWNSRRGPEFTCEREYQMKFKYPHLFDDTSILRSRN</sequence>
<reference evidence="1 2" key="1">
    <citation type="submission" date="2019-05" db="EMBL/GenBank/DDBJ databases">
        <title>Mikania micrantha, genome provides insights into the molecular mechanism of rapid growth.</title>
        <authorList>
            <person name="Liu B."/>
        </authorList>
    </citation>
    <scope>NUCLEOTIDE SEQUENCE [LARGE SCALE GENOMIC DNA]</scope>
    <source>
        <strain evidence="1">NLD-2019</strain>
        <tissue evidence="1">Leaf</tissue>
    </source>
</reference>
<dbReference type="PANTHER" id="PTHR46148">
    <property type="entry name" value="CHROMO DOMAIN-CONTAINING PROTEIN"/>
    <property type="match status" value="1"/>
</dbReference>
<keyword evidence="2" id="KW-1185">Reference proteome</keyword>
<dbReference type="EMBL" id="SZYD01000006">
    <property type="protein sequence ID" value="KAD5961894.1"/>
    <property type="molecule type" value="Genomic_DNA"/>
</dbReference>
<name>A0A5N6P9F6_9ASTR</name>
<evidence type="ECO:0000313" key="2">
    <source>
        <dbReference type="Proteomes" id="UP000326396"/>
    </source>
</evidence>
<protein>
    <recommendedName>
        <fullName evidence="3">Reverse transcriptase domain-containing protein</fullName>
    </recommendedName>
</protein>
<evidence type="ECO:0008006" key="3">
    <source>
        <dbReference type="Google" id="ProtNLM"/>
    </source>
</evidence>
<dbReference type="AlphaFoldDB" id="A0A5N6P9F6"/>
<gene>
    <name evidence="1" type="ORF">E3N88_13367</name>
</gene>
<accession>A0A5N6P9F6</accession>
<proteinExistence type="predicted"/>
<evidence type="ECO:0000313" key="1">
    <source>
        <dbReference type="EMBL" id="KAD5961894.1"/>
    </source>
</evidence>
<comment type="caution">
    <text evidence="1">The sequence shown here is derived from an EMBL/GenBank/DDBJ whole genome shotgun (WGS) entry which is preliminary data.</text>
</comment>